<dbReference type="InterPro" id="IPR036812">
    <property type="entry name" value="NAD(P)_OxRdtase_dom_sf"/>
</dbReference>
<keyword evidence="4" id="KW-1185">Reference proteome</keyword>
<evidence type="ECO:0000259" key="2">
    <source>
        <dbReference type="Pfam" id="PF00248"/>
    </source>
</evidence>
<dbReference type="PANTHER" id="PTHR43364:SF4">
    <property type="entry name" value="NAD(P)-LINKED OXIDOREDUCTASE SUPERFAMILY PROTEIN"/>
    <property type="match status" value="1"/>
</dbReference>
<dbReference type="GO" id="GO:0005829">
    <property type="term" value="C:cytosol"/>
    <property type="evidence" value="ECO:0007669"/>
    <property type="project" value="TreeGrafter"/>
</dbReference>
<dbReference type="InterPro" id="IPR023210">
    <property type="entry name" value="NADP_OxRdtase_dom"/>
</dbReference>
<dbReference type="EMBL" id="JACCFO010000001">
    <property type="protein sequence ID" value="NYI98583.1"/>
    <property type="molecule type" value="Genomic_DNA"/>
</dbReference>
<dbReference type="Gene3D" id="3.20.20.100">
    <property type="entry name" value="NADP-dependent oxidoreductase domain"/>
    <property type="match status" value="2"/>
</dbReference>
<dbReference type="PANTHER" id="PTHR43364">
    <property type="entry name" value="NADH-SPECIFIC METHYLGLYOXAL REDUCTASE-RELATED"/>
    <property type="match status" value="1"/>
</dbReference>
<proteinExistence type="predicted"/>
<evidence type="ECO:0000256" key="1">
    <source>
        <dbReference type="ARBA" id="ARBA00023002"/>
    </source>
</evidence>
<dbReference type="CDD" id="cd19080">
    <property type="entry name" value="AKR_AKR9A_9B"/>
    <property type="match status" value="1"/>
</dbReference>
<gene>
    <name evidence="3" type="ORF">HNR12_004860</name>
</gene>
<keyword evidence="1" id="KW-0560">Oxidoreductase</keyword>
<dbReference type="RefSeq" id="WP_179769704.1">
    <property type="nucleotide sequence ID" value="NZ_JACCFO010000001.1"/>
</dbReference>
<evidence type="ECO:0000313" key="4">
    <source>
        <dbReference type="Proteomes" id="UP000575985"/>
    </source>
</evidence>
<feature type="domain" description="NADP-dependent oxidoreductase" evidence="2">
    <location>
        <begin position="56"/>
        <end position="278"/>
    </location>
</feature>
<dbReference type="Pfam" id="PF00248">
    <property type="entry name" value="Aldo_ket_red"/>
    <property type="match status" value="1"/>
</dbReference>
<dbReference type="GO" id="GO:0016491">
    <property type="term" value="F:oxidoreductase activity"/>
    <property type="evidence" value="ECO:0007669"/>
    <property type="project" value="UniProtKB-KW"/>
</dbReference>
<reference evidence="3 4" key="1">
    <citation type="submission" date="2020-07" db="EMBL/GenBank/DDBJ databases">
        <title>Sequencing the genomes of 1000 actinobacteria strains.</title>
        <authorList>
            <person name="Klenk H.-P."/>
        </authorList>
    </citation>
    <scope>NUCLEOTIDE SEQUENCE [LARGE SCALE GENOMIC DNA]</scope>
    <source>
        <strain evidence="3 4">DSM 45927</strain>
    </source>
</reference>
<dbReference type="Proteomes" id="UP000575985">
    <property type="component" value="Unassembled WGS sequence"/>
</dbReference>
<protein>
    <submittedName>
        <fullName evidence="3">Aryl-alcohol dehydrogenase-like predicted oxidoreductase</fullName>
    </submittedName>
</protein>
<organism evidence="3 4">
    <name type="scientific">Streptomonospora nanhaiensis</name>
    <dbReference type="NCBI Taxonomy" id="1323731"/>
    <lineage>
        <taxon>Bacteria</taxon>
        <taxon>Bacillati</taxon>
        <taxon>Actinomycetota</taxon>
        <taxon>Actinomycetes</taxon>
        <taxon>Streptosporangiales</taxon>
        <taxon>Nocardiopsidaceae</taxon>
        <taxon>Streptomonospora</taxon>
    </lineage>
</organism>
<dbReference type="InterPro" id="IPR050523">
    <property type="entry name" value="AKR_Detox_Biosynth"/>
</dbReference>
<comment type="caution">
    <text evidence="3">The sequence shown here is derived from an EMBL/GenBank/DDBJ whole genome shotgun (WGS) entry which is preliminary data.</text>
</comment>
<evidence type="ECO:0000313" key="3">
    <source>
        <dbReference type="EMBL" id="NYI98583.1"/>
    </source>
</evidence>
<sequence>MRSVPLDDYRLLDRSGLRVSPLSLGTMTFGDDWGWGAAPDEARRIFDGYVDRGGNHRLNMVRSLETSLRQLGTDHVELFYLHGWDHTTPHEEVMRGLDDLVRSGEISYVGIANTPAWRIAAMQVLADLRGWSPLVALQSEYSLVQRTAEHELIPMASGMGLGVLPWSALGGGLLTGRYGRADLADRTGQDTAAGTRKGVIEGVGNLTERNIAIAEVVTEVAAEAGVSAAQVALAWTLRNPAVVSPVLGARTVHQLEDNLGALDVALTEEQVGRLDAVSDPGRIFPAAFMDLPMARGLVFGDVRVADRRV</sequence>
<accession>A0A853BTX7</accession>
<dbReference type="SUPFAM" id="SSF51430">
    <property type="entry name" value="NAD(P)-linked oxidoreductase"/>
    <property type="match status" value="1"/>
</dbReference>
<dbReference type="AlphaFoldDB" id="A0A853BTX7"/>
<name>A0A853BTX7_9ACTN</name>